<keyword evidence="2" id="KW-1133">Transmembrane helix</keyword>
<sequence length="105" mass="11903">MRRNSCLPFNLSMSSVTRRKLKKLIFIFKSLFFEFLVSFLRIPPFFNSFLLQIAQVGVFMVPSPLGLLLGKPKGEGTITPPSGCECKTSKEGLRNNYTPDEETPR</sequence>
<feature type="region of interest" description="Disordered" evidence="1">
    <location>
        <begin position="79"/>
        <end position="105"/>
    </location>
</feature>
<feature type="transmembrane region" description="Helical" evidence="2">
    <location>
        <begin position="49"/>
        <end position="69"/>
    </location>
</feature>
<protein>
    <submittedName>
        <fullName evidence="3">Uncharacterized protein</fullName>
    </submittedName>
</protein>
<evidence type="ECO:0000256" key="1">
    <source>
        <dbReference type="SAM" id="MobiDB-lite"/>
    </source>
</evidence>
<evidence type="ECO:0000313" key="3">
    <source>
        <dbReference type="EMBL" id="GAO98980.1"/>
    </source>
</evidence>
<keyword evidence="4" id="KW-1185">Reference proteome</keyword>
<keyword evidence="2" id="KW-0472">Membrane</keyword>
<dbReference type="AlphaFoldDB" id="A0A0K8MEP2"/>
<evidence type="ECO:0000313" key="4">
    <source>
        <dbReference type="Proteomes" id="UP000036771"/>
    </source>
</evidence>
<feature type="transmembrane region" description="Helical" evidence="2">
    <location>
        <begin position="21"/>
        <end position="43"/>
    </location>
</feature>
<comment type="caution">
    <text evidence="3">The sequence shown here is derived from an EMBL/GenBank/DDBJ whole genome shotgun (WGS) entry which is preliminary data.</text>
</comment>
<dbReference type="EMBL" id="BBVC01000109">
    <property type="protein sequence ID" value="GAO98980.1"/>
    <property type="molecule type" value="Genomic_DNA"/>
</dbReference>
<dbReference type="Proteomes" id="UP000036771">
    <property type="component" value="Unassembled WGS sequence"/>
</dbReference>
<reference evidence="3 4" key="1">
    <citation type="submission" date="2015-03" db="EMBL/GenBank/DDBJ databases">
        <title>Caedibacter varicaedens, whole genome shotgun sequence.</title>
        <authorList>
            <person name="Suzuki H."/>
            <person name="Dapper A.L."/>
            <person name="Gibson A.K."/>
            <person name="Jackson C."/>
            <person name="Lee H."/>
            <person name="Pejaver V.R."/>
            <person name="Doak T."/>
            <person name="Lynch M."/>
        </authorList>
    </citation>
    <scope>NUCLEOTIDE SEQUENCE [LARGE SCALE GENOMIC DNA]</scope>
</reference>
<keyword evidence="2" id="KW-0812">Transmembrane</keyword>
<gene>
    <name evidence="3" type="ORF">Cva_01650</name>
</gene>
<name>A0A0K8MEP2_9PROT</name>
<organism evidence="3 4">
    <name type="scientific">Caedimonas varicaedens</name>
    <dbReference type="NCBI Taxonomy" id="1629334"/>
    <lineage>
        <taxon>Bacteria</taxon>
        <taxon>Pseudomonadati</taxon>
        <taxon>Pseudomonadota</taxon>
        <taxon>Alphaproteobacteria</taxon>
        <taxon>Holosporales</taxon>
        <taxon>Caedimonadaceae</taxon>
        <taxon>Caedimonas</taxon>
    </lineage>
</organism>
<dbReference type="STRING" id="1629334.Cva_01650"/>
<proteinExistence type="predicted"/>
<accession>A0A0K8MEP2</accession>
<evidence type="ECO:0000256" key="2">
    <source>
        <dbReference type="SAM" id="Phobius"/>
    </source>
</evidence>